<evidence type="ECO:0000313" key="2">
    <source>
        <dbReference type="Proteomes" id="UP000009309"/>
    </source>
</evidence>
<dbReference type="Gene3D" id="1.10.3230.30">
    <property type="entry name" value="Phage gp6-like head-tail connector protein"/>
    <property type="match status" value="1"/>
</dbReference>
<dbReference type="STRING" id="1185876.BN8_03654"/>
<protein>
    <recommendedName>
        <fullName evidence="3">Phage gp6-like head-tail connector protein</fullName>
    </recommendedName>
</protein>
<proteinExistence type="predicted"/>
<accession>I2GKQ4</accession>
<sequence length="172" mass="19754">MIHSAQTTEPMPANLILLETVSQWVNVDESDPSLARLVKSAALWAEGYCRQPLFRRTYVIELEGFEDGYLPGVNPEIVSITYIDGDGQEQTLEERTHYKLLTTGLLRFWIDDRTKSVTITYQAGYEAGEVPEDIQDAMLLKIEHRFDNRADTIEERTTAAQKLLYPYHYPIL</sequence>
<comment type="caution">
    <text evidence="1">The sequence shown here is derived from an EMBL/GenBank/DDBJ whole genome shotgun (WGS) entry which is preliminary data.</text>
</comment>
<organism evidence="1 2">
    <name type="scientific">Fibrisoma limi BUZ 3</name>
    <dbReference type="NCBI Taxonomy" id="1185876"/>
    <lineage>
        <taxon>Bacteria</taxon>
        <taxon>Pseudomonadati</taxon>
        <taxon>Bacteroidota</taxon>
        <taxon>Cytophagia</taxon>
        <taxon>Cytophagales</taxon>
        <taxon>Spirosomataceae</taxon>
        <taxon>Fibrisoma</taxon>
    </lineage>
</organism>
<dbReference type="AlphaFoldDB" id="I2GKQ4"/>
<name>I2GKQ4_9BACT</name>
<keyword evidence="2" id="KW-1185">Reference proteome</keyword>
<dbReference type="Proteomes" id="UP000009309">
    <property type="component" value="Unassembled WGS sequence"/>
</dbReference>
<dbReference type="OrthoDB" id="8452228at2"/>
<reference evidence="1 2" key="1">
    <citation type="journal article" date="2012" name="J. Bacteriol.">
        <title>Genome Sequence of the Filamentous Bacterium Fibrisoma limi BUZ 3T.</title>
        <authorList>
            <person name="Filippini M."/>
            <person name="Qi W."/>
            <person name="Jaenicke S."/>
            <person name="Goesmann A."/>
            <person name="Smits T.H."/>
            <person name="Bagheri H.C."/>
        </authorList>
    </citation>
    <scope>NUCLEOTIDE SEQUENCE [LARGE SCALE GENOMIC DNA]</scope>
    <source>
        <strain evidence="2">BUZ 3T</strain>
    </source>
</reference>
<gene>
    <name evidence="1" type="ORF">BN8_03654</name>
</gene>
<evidence type="ECO:0000313" key="1">
    <source>
        <dbReference type="EMBL" id="CCH54480.1"/>
    </source>
</evidence>
<dbReference type="RefSeq" id="WP_009283058.1">
    <property type="nucleotide sequence ID" value="NZ_CAIT01000007.1"/>
</dbReference>
<dbReference type="EMBL" id="CAIT01000007">
    <property type="protein sequence ID" value="CCH54480.1"/>
    <property type="molecule type" value="Genomic_DNA"/>
</dbReference>
<evidence type="ECO:0008006" key="3">
    <source>
        <dbReference type="Google" id="ProtNLM"/>
    </source>
</evidence>